<gene>
    <name evidence="1" type="ORF">MSBR3_1203</name>
</gene>
<sequence length="285" mass="32431">MRFIVLAVATLILLGIVGFSIYSGSSNENIQDDKNIIQKTSEIDENGIFKGVQLGNSSITAPESCDRFETVIVNPAKFRELASNGTVNLSLMGEDYELKLQEREIQKPNVNSYMGYIDGKPQSSVFFTVKNDTIDGCINVDFFNQSYGIASTDEKYEGKTVHLLWRYYSEEGEEEIKKHHSLDPLKFSLRNSDKKSHEITIELFDFYNNSVFKENYAMNPEDEIFSPEITVEPGYYRYKIILDNKFTFEQRVTASYAANLGGSEKLHINIINNPDNPIEFVSEIA</sequence>
<dbReference type="KEGG" id="mbak:MSBR3_1203"/>
<accession>A0A0E3SJG7</accession>
<reference evidence="1" key="1">
    <citation type="submission" date="2014-07" db="EMBL/GenBank/DDBJ databases">
        <title>Methanogenic archaea and the global carbon cycle.</title>
        <authorList>
            <person name="Henriksen J.R."/>
            <person name="Luke J."/>
            <person name="Reinhart S."/>
            <person name="Benedict M.N."/>
            <person name="Youngblut N.D."/>
            <person name="Metcalf M.E."/>
            <person name="Whitaker R.J."/>
            <person name="Metcalf W.W."/>
        </authorList>
    </citation>
    <scope>NUCLEOTIDE SEQUENCE [LARGE SCALE GENOMIC DNA]</scope>
    <source>
        <strain evidence="1">3</strain>
    </source>
</reference>
<name>A0A0E3SJG7_METBA</name>
<dbReference type="GeneID" id="24788722"/>
<dbReference type="EMBL" id="CP009517">
    <property type="protein sequence ID" value="AKB81781.1"/>
    <property type="molecule type" value="Genomic_DNA"/>
</dbReference>
<dbReference type="AlphaFoldDB" id="A0A0E3SJG7"/>
<dbReference type="HOGENOM" id="CLU_073772_0_0_2"/>
<keyword evidence="2" id="KW-1185">Reference proteome</keyword>
<evidence type="ECO:0000313" key="2">
    <source>
        <dbReference type="Proteomes" id="UP000033066"/>
    </source>
</evidence>
<protein>
    <submittedName>
        <fullName evidence="1">Uncharacterized protein</fullName>
    </submittedName>
</protein>
<dbReference type="RefSeq" id="WP_048107215.1">
    <property type="nucleotide sequence ID" value="NZ_CP009517.1"/>
</dbReference>
<organism evidence="1 2">
    <name type="scientific">Methanosarcina barkeri 3</name>
    <dbReference type="NCBI Taxonomy" id="1434107"/>
    <lineage>
        <taxon>Archaea</taxon>
        <taxon>Methanobacteriati</taxon>
        <taxon>Methanobacteriota</taxon>
        <taxon>Stenosarchaea group</taxon>
        <taxon>Methanomicrobia</taxon>
        <taxon>Methanosarcinales</taxon>
        <taxon>Methanosarcinaceae</taxon>
        <taxon>Methanosarcina</taxon>
    </lineage>
</organism>
<dbReference type="Proteomes" id="UP000033066">
    <property type="component" value="Chromosome"/>
</dbReference>
<dbReference type="STRING" id="1434107.MSBR3_1203"/>
<dbReference type="PATRIC" id="fig|1434107.4.peg.1581"/>
<dbReference type="OrthoDB" id="134670at2157"/>
<proteinExistence type="predicted"/>
<evidence type="ECO:0000313" key="1">
    <source>
        <dbReference type="EMBL" id="AKB81781.1"/>
    </source>
</evidence>